<sequence length="591" mass="69744">MHKLTISISHIDDPYVLLIIFSHLDVSTLFKSCSLVCNYWNSTFFSSTSSFHHALIKICYLNSTSGRLNLNEQYRELFGSDDSIYSQFDEIKLDFIRDDSKNGNLFHQLLKKECKKKNNRKRKLITLNKECEFIPYQREAMGSIKQFYISNKLNFKLDSNNFINQTSVQFAVYYPFMVCVDNTKNVMTLVSLVSGIEFCKHVFESKIVVDQLQFKFHSQMQQYYKSKLRIDSTSECYIYSLYLLGKLPNNDGIVKKFLFIDNLKDDIQCFEDCTYLQDPLPLWLSHYITACDWDCNTLDVLLFNTRDYVSLLLEDNYRISFVFDGNVNNNNIPKNGNYPIIPIHFNNWKIGSRVIAANITNITKPLMKEGLALIDSEKYCNFSIYELKLCYENMDPGFECKLFIDTFYVLIAKKNEEFITNNNPYSIMWKVSKRIGYDGMLEIDVRRISNPCSTYFVTIGELQNKVTFMDQGRKFKLSTSFYYYNYLNGLINYIDDLSATDYWEYLSFTNVFDSWRYSDIDWSIKYFLEDTLKDNIKEKIGNKTQVIGNVEDYFYIVVQNQKKGHYVYSMCMVNYNKFKTDRITNNRMCTH</sequence>
<dbReference type="EMBL" id="GG738852">
    <property type="protein sequence ID" value="EFC48094.1"/>
    <property type="molecule type" value="Genomic_DNA"/>
</dbReference>
<dbReference type="SUPFAM" id="SSF81383">
    <property type="entry name" value="F-box domain"/>
    <property type="match status" value="1"/>
</dbReference>
<dbReference type="AlphaFoldDB" id="D2V5D9"/>
<reference evidence="1 2" key="1">
    <citation type="journal article" date="2010" name="Cell">
        <title>The genome of Naegleria gruberi illuminates early eukaryotic versatility.</title>
        <authorList>
            <person name="Fritz-Laylin L.K."/>
            <person name="Prochnik S.E."/>
            <person name="Ginger M.L."/>
            <person name="Dacks J.B."/>
            <person name="Carpenter M.L."/>
            <person name="Field M.C."/>
            <person name="Kuo A."/>
            <person name="Paredez A."/>
            <person name="Chapman J."/>
            <person name="Pham J."/>
            <person name="Shu S."/>
            <person name="Neupane R."/>
            <person name="Cipriano M."/>
            <person name="Mancuso J."/>
            <person name="Tu H."/>
            <person name="Salamov A."/>
            <person name="Lindquist E."/>
            <person name="Shapiro H."/>
            <person name="Lucas S."/>
            <person name="Grigoriev I.V."/>
            <person name="Cande W.Z."/>
            <person name="Fulton C."/>
            <person name="Rokhsar D.S."/>
            <person name="Dawson S.C."/>
        </authorList>
    </citation>
    <scope>NUCLEOTIDE SEQUENCE [LARGE SCALE GENOMIC DNA]</scope>
    <source>
        <strain evidence="1 2">NEG-M</strain>
    </source>
</reference>
<organism evidence="2">
    <name type="scientific">Naegleria gruberi</name>
    <name type="common">Amoeba</name>
    <dbReference type="NCBI Taxonomy" id="5762"/>
    <lineage>
        <taxon>Eukaryota</taxon>
        <taxon>Discoba</taxon>
        <taxon>Heterolobosea</taxon>
        <taxon>Tetramitia</taxon>
        <taxon>Eutetramitia</taxon>
        <taxon>Vahlkampfiidae</taxon>
        <taxon>Naegleria</taxon>
    </lineage>
</organism>
<dbReference type="RefSeq" id="XP_002680838.1">
    <property type="nucleotide sequence ID" value="XM_002680792.1"/>
</dbReference>
<evidence type="ECO:0000313" key="2">
    <source>
        <dbReference type="Proteomes" id="UP000006671"/>
    </source>
</evidence>
<evidence type="ECO:0008006" key="3">
    <source>
        <dbReference type="Google" id="ProtNLM"/>
    </source>
</evidence>
<dbReference type="Proteomes" id="UP000006671">
    <property type="component" value="Unassembled WGS sequence"/>
</dbReference>
<protein>
    <recommendedName>
        <fullName evidence="3">F-box domain-containing protein</fullName>
    </recommendedName>
</protein>
<keyword evidence="2" id="KW-1185">Reference proteome</keyword>
<dbReference type="Gene3D" id="1.20.1280.50">
    <property type="match status" value="1"/>
</dbReference>
<dbReference type="InParanoid" id="D2V5D9"/>
<gene>
    <name evidence="1" type="ORF">NAEGRDRAFT_63787</name>
</gene>
<accession>D2V5D9</accession>
<dbReference type="VEuPathDB" id="AmoebaDB:NAEGRDRAFT_63787"/>
<evidence type="ECO:0000313" key="1">
    <source>
        <dbReference type="EMBL" id="EFC48094.1"/>
    </source>
</evidence>
<dbReference type="InterPro" id="IPR036047">
    <property type="entry name" value="F-box-like_dom_sf"/>
</dbReference>
<dbReference type="GeneID" id="8849563"/>
<dbReference type="OrthoDB" id="10385921at2759"/>
<proteinExistence type="predicted"/>
<name>D2V5D9_NAEGR</name>
<dbReference type="OMA" id="ICHYLMA"/>
<dbReference type="KEGG" id="ngr:NAEGRDRAFT_63787"/>